<dbReference type="InterPro" id="IPR050492">
    <property type="entry name" value="Bact_metal-bind_prot9"/>
</dbReference>
<organism evidence="6 7">
    <name type="scientific">Microbacterium flavum</name>
    <dbReference type="NCBI Taxonomy" id="415216"/>
    <lineage>
        <taxon>Bacteria</taxon>
        <taxon>Bacillati</taxon>
        <taxon>Actinomycetota</taxon>
        <taxon>Actinomycetes</taxon>
        <taxon>Micrococcales</taxon>
        <taxon>Microbacteriaceae</taxon>
        <taxon>Microbacterium</taxon>
    </lineage>
</organism>
<feature type="signal peptide" evidence="5">
    <location>
        <begin position="1"/>
        <end position="18"/>
    </location>
</feature>
<proteinExistence type="predicted"/>
<dbReference type="Pfam" id="PF01297">
    <property type="entry name" value="ZnuA"/>
    <property type="match status" value="1"/>
</dbReference>
<dbReference type="RefSeq" id="WP_215487241.1">
    <property type="nucleotide sequence ID" value="NZ_BAAAPJ010000002.1"/>
</dbReference>
<accession>A0ABS5XY23</accession>
<gene>
    <name evidence="6" type="ORF">J0P97_07960</name>
</gene>
<protein>
    <submittedName>
        <fullName evidence="6">Zinc ABC transporter substrate-binding protein</fullName>
    </submittedName>
</protein>
<comment type="subcellular location">
    <subcellularLocation>
        <location evidence="1">Cell envelope</location>
    </subcellularLocation>
</comment>
<dbReference type="PANTHER" id="PTHR42953:SF1">
    <property type="entry name" value="METAL-BINDING PROTEIN HI_0362-RELATED"/>
    <property type="match status" value="1"/>
</dbReference>
<evidence type="ECO:0000256" key="4">
    <source>
        <dbReference type="ARBA" id="ARBA00022729"/>
    </source>
</evidence>
<dbReference type="PANTHER" id="PTHR42953">
    <property type="entry name" value="HIGH-AFFINITY ZINC UPTAKE SYSTEM PROTEIN ZNUA-RELATED"/>
    <property type="match status" value="1"/>
</dbReference>
<name>A0ABS5XY23_9MICO</name>
<keyword evidence="4 5" id="KW-0732">Signal</keyword>
<dbReference type="EMBL" id="JAFLHG010000006">
    <property type="protein sequence ID" value="MBT8798003.1"/>
    <property type="molecule type" value="Genomic_DNA"/>
</dbReference>
<evidence type="ECO:0000313" key="6">
    <source>
        <dbReference type="EMBL" id="MBT8798003.1"/>
    </source>
</evidence>
<comment type="caution">
    <text evidence="6">The sequence shown here is derived from an EMBL/GenBank/DDBJ whole genome shotgun (WGS) entry which is preliminary data.</text>
</comment>
<keyword evidence="7" id="KW-1185">Reference proteome</keyword>
<sequence>MKRPVVLLAALTAASALALTGCSGASDSPASPAASGSDGGTIAVVASTNVYGAIAKTVGGDRVEVTSLIADESKDPHEFEATAADQLDIQDARLLIENGGGYDPFMASLKDAAGSDAPLISAVTFSPEWKGSDPSEAVEGFNEHVFYDPQTIAAVADEIAAQLGTIDPADASTFTENADAFRKDIDAKVTPILDEVATAHSGEEIFVTEPVPLYLAEAAGLKNATPDAFSEAVEEGQDVPPATLLEALTLIGSGSVKIVFVNAQAAGAETTQVETKAGEGNVPVIKASELLPDGDTYVSWMTDMATQIKTALGS</sequence>
<evidence type="ECO:0000256" key="5">
    <source>
        <dbReference type="SAM" id="SignalP"/>
    </source>
</evidence>
<dbReference type="SUPFAM" id="SSF53807">
    <property type="entry name" value="Helical backbone' metal receptor"/>
    <property type="match status" value="1"/>
</dbReference>
<dbReference type="Proteomes" id="UP000740605">
    <property type="component" value="Unassembled WGS sequence"/>
</dbReference>
<feature type="chain" id="PRO_5046583092" evidence="5">
    <location>
        <begin position="19"/>
        <end position="314"/>
    </location>
</feature>
<evidence type="ECO:0000256" key="3">
    <source>
        <dbReference type="ARBA" id="ARBA00022723"/>
    </source>
</evidence>
<evidence type="ECO:0000256" key="2">
    <source>
        <dbReference type="ARBA" id="ARBA00022448"/>
    </source>
</evidence>
<keyword evidence="3" id="KW-0479">Metal-binding</keyword>
<dbReference type="PROSITE" id="PS51257">
    <property type="entry name" value="PROKAR_LIPOPROTEIN"/>
    <property type="match status" value="1"/>
</dbReference>
<evidence type="ECO:0000313" key="7">
    <source>
        <dbReference type="Proteomes" id="UP000740605"/>
    </source>
</evidence>
<evidence type="ECO:0000256" key="1">
    <source>
        <dbReference type="ARBA" id="ARBA00004196"/>
    </source>
</evidence>
<dbReference type="InterPro" id="IPR006127">
    <property type="entry name" value="ZnuA-like"/>
</dbReference>
<keyword evidence="2" id="KW-0813">Transport</keyword>
<reference evidence="6 7" key="1">
    <citation type="submission" date="2021-03" db="EMBL/GenBank/DDBJ databases">
        <title>Microbacterium pauli sp. nov., isolated from microfiltered milk.</title>
        <authorList>
            <person name="Bellassi P."/>
            <person name="Fontana A."/>
            <person name="Callegari M.L."/>
            <person name="Lorenzo M."/>
            <person name="Cappa F."/>
        </authorList>
    </citation>
    <scope>NUCLEOTIDE SEQUENCE [LARGE SCALE GENOMIC DNA]</scope>
    <source>
        <strain evidence="6 7">DSM 18909</strain>
    </source>
</reference>
<dbReference type="Gene3D" id="3.40.50.1980">
    <property type="entry name" value="Nitrogenase molybdenum iron protein domain"/>
    <property type="match status" value="2"/>
</dbReference>